<feature type="coiled-coil region" evidence="1">
    <location>
        <begin position="33"/>
        <end position="68"/>
    </location>
</feature>
<dbReference type="RefSeq" id="XP_022402062.1">
    <property type="nucleotide sequence ID" value="XM_022543451.1"/>
</dbReference>
<evidence type="ECO:0000313" key="4">
    <source>
        <dbReference type="Proteomes" id="UP000184300"/>
    </source>
</evidence>
<gene>
    <name evidence="3" type="ORF">ASPGLDRAFT_25175</name>
</gene>
<dbReference type="AlphaFoldDB" id="A0A1L9VNA6"/>
<accession>A0A1L9VNA6</accession>
<feature type="compositionally biased region" description="Basic and acidic residues" evidence="2">
    <location>
        <begin position="7"/>
        <end position="20"/>
    </location>
</feature>
<feature type="region of interest" description="Disordered" evidence="2">
    <location>
        <begin position="1"/>
        <end position="33"/>
    </location>
</feature>
<proteinExistence type="predicted"/>
<organism evidence="3 4">
    <name type="scientific">Aspergillus glaucus CBS 516.65</name>
    <dbReference type="NCBI Taxonomy" id="1160497"/>
    <lineage>
        <taxon>Eukaryota</taxon>
        <taxon>Fungi</taxon>
        <taxon>Dikarya</taxon>
        <taxon>Ascomycota</taxon>
        <taxon>Pezizomycotina</taxon>
        <taxon>Eurotiomycetes</taxon>
        <taxon>Eurotiomycetidae</taxon>
        <taxon>Eurotiales</taxon>
        <taxon>Aspergillaceae</taxon>
        <taxon>Aspergillus</taxon>
        <taxon>Aspergillus subgen. Aspergillus</taxon>
    </lineage>
</organism>
<protein>
    <submittedName>
        <fullName evidence="3">Uncharacterized protein</fullName>
    </submittedName>
</protein>
<dbReference type="EMBL" id="KV878895">
    <property type="protein sequence ID" value="OJJ85364.1"/>
    <property type="molecule type" value="Genomic_DNA"/>
</dbReference>
<evidence type="ECO:0000256" key="2">
    <source>
        <dbReference type="SAM" id="MobiDB-lite"/>
    </source>
</evidence>
<evidence type="ECO:0000313" key="3">
    <source>
        <dbReference type="EMBL" id="OJJ85364.1"/>
    </source>
</evidence>
<dbReference type="VEuPathDB" id="FungiDB:ASPGLDRAFT_25175"/>
<sequence>MGFTYKRCSDSDKDLERGDFESESELNTPTPDLSAYLSSLEQQQQQLAQKLEQQEQQEQRNKTQSRWERLIEYDPDGFWNVKPSELGCWFISFIVIVFVNSLPSYKAVLLSQSVLELDRKYDHPYWEKNEDQDESMESFFLNMGNVGHNDHRSESDLEQGEFDNTSDEDSGIGTVNPSSSNHDQRD</sequence>
<keyword evidence="4" id="KW-1185">Reference proteome</keyword>
<reference evidence="4" key="1">
    <citation type="journal article" date="2017" name="Genome Biol.">
        <title>Comparative genomics reveals high biological diversity and specific adaptations in the industrially and medically important fungal genus Aspergillus.</title>
        <authorList>
            <person name="de Vries R.P."/>
            <person name="Riley R."/>
            <person name="Wiebenga A."/>
            <person name="Aguilar-Osorio G."/>
            <person name="Amillis S."/>
            <person name="Uchima C.A."/>
            <person name="Anderluh G."/>
            <person name="Asadollahi M."/>
            <person name="Askin M."/>
            <person name="Barry K."/>
            <person name="Battaglia E."/>
            <person name="Bayram O."/>
            <person name="Benocci T."/>
            <person name="Braus-Stromeyer S.A."/>
            <person name="Caldana C."/>
            <person name="Canovas D."/>
            <person name="Cerqueira G.C."/>
            <person name="Chen F."/>
            <person name="Chen W."/>
            <person name="Choi C."/>
            <person name="Clum A."/>
            <person name="Dos Santos R.A."/>
            <person name="Damasio A.R."/>
            <person name="Diallinas G."/>
            <person name="Emri T."/>
            <person name="Fekete E."/>
            <person name="Flipphi M."/>
            <person name="Freyberg S."/>
            <person name="Gallo A."/>
            <person name="Gournas C."/>
            <person name="Habgood R."/>
            <person name="Hainaut M."/>
            <person name="Harispe M.L."/>
            <person name="Henrissat B."/>
            <person name="Hilden K.S."/>
            <person name="Hope R."/>
            <person name="Hossain A."/>
            <person name="Karabika E."/>
            <person name="Karaffa L."/>
            <person name="Karanyi Z."/>
            <person name="Krasevec N."/>
            <person name="Kuo A."/>
            <person name="Kusch H."/>
            <person name="LaButti K."/>
            <person name="Lagendijk E.L."/>
            <person name="Lapidus A."/>
            <person name="Levasseur A."/>
            <person name="Lindquist E."/>
            <person name="Lipzen A."/>
            <person name="Logrieco A.F."/>
            <person name="MacCabe A."/>
            <person name="Maekelae M.R."/>
            <person name="Malavazi I."/>
            <person name="Melin P."/>
            <person name="Meyer V."/>
            <person name="Mielnichuk N."/>
            <person name="Miskei M."/>
            <person name="Molnar A.P."/>
            <person name="Mule G."/>
            <person name="Ngan C.Y."/>
            <person name="Orejas M."/>
            <person name="Orosz E."/>
            <person name="Ouedraogo J.P."/>
            <person name="Overkamp K.M."/>
            <person name="Park H.-S."/>
            <person name="Perrone G."/>
            <person name="Piumi F."/>
            <person name="Punt P.J."/>
            <person name="Ram A.F."/>
            <person name="Ramon A."/>
            <person name="Rauscher S."/>
            <person name="Record E."/>
            <person name="Riano-Pachon D.M."/>
            <person name="Robert V."/>
            <person name="Roehrig J."/>
            <person name="Ruller R."/>
            <person name="Salamov A."/>
            <person name="Salih N.S."/>
            <person name="Samson R.A."/>
            <person name="Sandor E."/>
            <person name="Sanguinetti M."/>
            <person name="Schuetze T."/>
            <person name="Sepcic K."/>
            <person name="Shelest E."/>
            <person name="Sherlock G."/>
            <person name="Sophianopoulou V."/>
            <person name="Squina F.M."/>
            <person name="Sun H."/>
            <person name="Susca A."/>
            <person name="Todd R.B."/>
            <person name="Tsang A."/>
            <person name="Unkles S.E."/>
            <person name="van de Wiele N."/>
            <person name="van Rossen-Uffink D."/>
            <person name="Oliveira J.V."/>
            <person name="Vesth T.C."/>
            <person name="Visser J."/>
            <person name="Yu J.-H."/>
            <person name="Zhou M."/>
            <person name="Andersen M.R."/>
            <person name="Archer D.B."/>
            <person name="Baker S.E."/>
            <person name="Benoit I."/>
            <person name="Brakhage A.A."/>
            <person name="Braus G.H."/>
            <person name="Fischer R."/>
            <person name="Frisvad J.C."/>
            <person name="Goldman G.H."/>
            <person name="Houbraken J."/>
            <person name="Oakley B."/>
            <person name="Pocsi I."/>
            <person name="Scazzocchio C."/>
            <person name="Seiboth B."/>
            <person name="vanKuyk P.A."/>
            <person name="Wortman J."/>
            <person name="Dyer P.S."/>
            <person name="Grigoriev I.V."/>
        </authorList>
    </citation>
    <scope>NUCLEOTIDE SEQUENCE [LARGE SCALE GENOMIC DNA]</scope>
    <source>
        <strain evidence="4">CBS 516.65</strain>
    </source>
</reference>
<feature type="compositionally biased region" description="Polar residues" evidence="2">
    <location>
        <begin position="173"/>
        <end position="186"/>
    </location>
</feature>
<dbReference type="GeneID" id="34459712"/>
<feature type="compositionally biased region" description="Acidic residues" evidence="2">
    <location>
        <begin position="156"/>
        <end position="170"/>
    </location>
</feature>
<evidence type="ECO:0000256" key="1">
    <source>
        <dbReference type="SAM" id="Coils"/>
    </source>
</evidence>
<feature type="region of interest" description="Disordered" evidence="2">
    <location>
        <begin position="142"/>
        <end position="186"/>
    </location>
</feature>
<dbReference type="OrthoDB" id="10627670at2759"/>
<dbReference type="Proteomes" id="UP000184300">
    <property type="component" value="Unassembled WGS sequence"/>
</dbReference>
<name>A0A1L9VNA6_ASPGL</name>
<keyword evidence="1" id="KW-0175">Coiled coil</keyword>